<accession>A0ACB8BDU3</accession>
<sequence length="148" mass="16826">AYIDDDFPLSFPVPDMGLVRLTTEETVHYPVNGTLADKEWSVLLPKIDEKEGFVHLGPNSRPFTVSMVHSLHCLNIMREALVQAPVSHYERTHLHHCMNYARQMILCAADTRLNPLSISHNGHQGIDGIDLTFTCRDWTVAYRALEEN</sequence>
<name>A0ACB8BDU3_9AGAM</name>
<organism evidence="1 2">
    <name type="scientific">Leucogyrophana mollusca</name>
    <dbReference type="NCBI Taxonomy" id="85980"/>
    <lineage>
        <taxon>Eukaryota</taxon>
        <taxon>Fungi</taxon>
        <taxon>Dikarya</taxon>
        <taxon>Basidiomycota</taxon>
        <taxon>Agaricomycotina</taxon>
        <taxon>Agaricomycetes</taxon>
        <taxon>Agaricomycetidae</taxon>
        <taxon>Boletales</taxon>
        <taxon>Boletales incertae sedis</taxon>
        <taxon>Leucogyrophana</taxon>
    </lineage>
</organism>
<proteinExistence type="predicted"/>
<reference evidence="1" key="1">
    <citation type="journal article" date="2021" name="New Phytol.">
        <title>Evolutionary innovations through gain and loss of genes in the ectomycorrhizal Boletales.</title>
        <authorList>
            <person name="Wu G."/>
            <person name="Miyauchi S."/>
            <person name="Morin E."/>
            <person name="Kuo A."/>
            <person name="Drula E."/>
            <person name="Varga T."/>
            <person name="Kohler A."/>
            <person name="Feng B."/>
            <person name="Cao Y."/>
            <person name="Lipzen A."/>
            <person name="Daum C."/>
            <person name="Hundley H."/>
            <person name="Pangilinan J."/>
            <person name="Johnson J."/>
            <person name="Barry K."/>
            <person name="LaButti K."/>
            <person name="Ng V."/>
            <person name="Ahrendt S."/>
            <person name="Min B."/>
            <person name="Choi I.G."/>
            <person name="Park H."/>
            <person name="Plett J.M."/>
            <person name="Magnuson J."/>
            <person name="Spatafora J.W."/>
            <person name="Nagy L.G."/>
            <person name="Henrissat B."/>
            <person name="Grigoriev I.V."/>
            <person name="Yang Z.L."/>
            <person name="Xu J."/>
            <person name="Martin F.M."/>
        </authorList>
    </citation>
    <scope>NUCLEOTIDE SEQUENCE</scope>
    <source>
        <strain evidence="1">KUC20120723A-06</strain>
    </source>
</reference>
<evidence type="ECO:0000313" key="1">
    <source>
        <dbReference type="EMBL" id="KAH7922967.1"/>
    </source>
</evidence>
<protein>
    <submittedName>
        <fullName evidence="1">Uncharacterized protein</fullName>
    </submittedName>
</protein>
<dbReference type="Proteomes" id="UP000790709">
    <property type="component" value="Unassembled WGS sequence"/>
</dbReference>
<evidence type="ECO:0000313" key="2">
    <source>
        <dbReference type="Proteomes" id="UP000790709"/>
    </source>
</evidence>
<feature type="non-terminal residue" evidence="1">
    <location>
        <position position="1"/>
    </location>
</feature>
<comment type="caution">
    <text evidence="1">The sequence shown here is derived from an EMBL/GenBank/DDBJ whole genome shotgun (WGS) entry which is preliminary data.</text>
</comment>
<dbReference type="EMBL" id="MU266466">
    <property type="protein sequence ID" value="KAH7922967.1"/>
    <property type="molecule type" value="Genomic_DNA"/>
</dbReference>
<gene>
    <name evidence="1" type="ORF">BV22DRAFT_983324</name>
</gene>
<feature type="non-terminal residue" evidence="1">
    <location>
        <position position="148"/>
    </location>
</feature>
<keyword evidence="2" id="KW-1185">Reference proteome</keyword>